<sequence length="2144" mass="240917">MLAKTRSFLVISSSYAADPETSTFVNKMVVRWERCLSLLCLLLVAFKVVRCSEKNVLDASNSSPIVDSEFELLKQIYRRNLLRDFSDSSTEQRENVEARLEARIQSFLRDRKERQQTNGEQKRARRDANDADAAIEADTAEARQLYLKGFRERGHVPVNFPVDICLLRVGKSIFAAALHQSEGSNRTMNATAVSFYRRVKGKFEKYHEHQTATARHFDCVSIAHLGFVAVVNYHDQELTAFGDGSPVFQIHEDGRTELVQTFGQPNQNTAHLWVHGKHVYLAHTYINLDAGRSNVCPLFRWSGYYFDVVDHMPCYNTVDIEAFSIEQQLFVAVANQMSPEQGKDTFSDIFLLNPDTQKLVLHQRIYIYAVSDIAYFFFETRDRREHFLITGNSVDAEPGKEGSEGGRRESHHADHNSIVYKFVDGYFVPFQNVALAGVKRFLPVVHESGEFLLLVLCHDQPLLIYEYDGWKLAPSRIDYTGEAFAAGVSHMRVYRHIVNASVIVIANSNLFGKSINLFTPQYGVQNDLRQVYAHFIEWCERMHEQTAKVNLEELYNRLAGLPDNAADGARRIEKQLELQDSVVGSITTKALQTKHLLVDDALLSYVAEVNAYVQRVKEKMDVVEETIHGSVLTNDTVRWHGDLAVAELIAPAGQMKQLDVKVLNNAAHKTRQTTPEEAAHEADTITVDRLIVDRIGEVQFFNGHAADSLLLVDDPPPKWRDLTVDAKKLVVGGNLFVNKLIDGIFFHPGNVLLPGVNQVFGAKNLMVKDLRVNRLASRRLNSTDAGAVQRMMEQSRTLLAKSRGALQQEYGSDFDTIDADELKITGLLNEVDPRVLTEQVLLRDAAHDQRFSDKLVVDQITAHGVSVSDGKLSGVEWDNVVRTTGEQHILQDLQFVQPLVVKSVFLRDRLNHIPVIEGKLQVLQLHSDTVQSVTGTKTFDYVTLLNPIELQGKINGESLSKMNPIMTIADDLELDGDYTIHGNVTFAGPLLAHNILSVGGTHHMHRLTTHGLRLNAAPAPGQVLKFMQPVFVEHLQGDQINELNVNDLVPQAAGEVQYLTGRKTFVGELKIDGVVDANEINKVDLNLLNRTILRRTSGGLEQTIEGTIHFHTIIAPVVHSKNVLFDGKRMERLLRLDIPQNVSTSVRFENCTVEVGDTLVVEELHATNGSTVYGYDLEHLLSDTLTTFDADEANVPVVEAIKSFRNLTVGQLVLEDGGATINAIPVDNLRHILAAGDNRTIIKNEPYHFRSEIVVNHLLFDGTINGIPRESFCRAWLMQSGNQTFTVGQTFEQVVTDQLYVSGTLNGVTMQQLVDDVYRTDREEYIEQAVFHQGIVTYEPSTVGGLVSGLNLTSDILQKQSPEIQTLGTVHVSGALEAKGELHILSQLNGINFPKMLEFFAPSETGTGQESTPIGIEIFGNVYFDHDPTVLHLNGHNVQKLYGEVWLPHRPTVLTGRYHFESVEFRNAIHVTNQPINHLHWDEVEARCLSGKRPQNISAPVQFIGDVTVHSAAMFQDVKLKGLLKSTPSSPGINVEEYDKNVFRFHQPQEITGKWQFHDVVINGDFHVQTLNGHNVETELLRNDIPASNFSASKRFRELHVESIVCAPPCVIQEVDMDEWYANGLRLRGNQTVEGTLRITNGVITSNLEVLGTVNGLHFDAEHLLLKSMPQTVNGTLRIITKFPKENKIFPLVFESLHAKAINGKDVEKFLSNVALVEQNPLTVNVPVTLAGPLEADETLVESDMIFGVNVTQLLQSTAYNSGMKELASQVRSLNSVNDKLAENVFENSPVFSHFDKMKPMAVQAVRMLVLTLPILPGPVDLIIVHSTSSSRPSAIDFYHWSDKSSSLVPAKSFPSIVGRDRTIVNVKRLHLGPKQHLFVEFLEQSSAHYEQQILDLQTEATDLHKFVPLYVMNSTRSRDAIWMKIVKLDCIVMYSKGNVGLEVRCLREHNLVQILDVRQIEETVVPMQIVALDNHLILLDKSERIQIWRTTGNFYLKHHQTIDVAHPSYLSVARYENQLMLAINSEQTPNTAHHGSIEIWRKALSPNATFVQHQLILTKLPKQLQFSVLPSRELLLYTLTENWLHPLVVYRYEGVTGFREILTTNTIRQKAKRLSVLKLRLARKELVAIVGPESTDFVEVVFV</sequence>
<evidence type="ECO:0000256" key="1">
    <source>
        <dbReference type="SAM" id="MobiDB-lite"/>
    </source>
</evidence>
<protein>
    <submittedName>
        <fullName evidence="2">Uncharacterized protein</fullName>
    </submittedName>
</protein>
<evidence type="ECO:0000313" key="3">
    <source>
        <dbReference type="Proteomes" id="UP000075886"/>
    </source>
</evidence>
<accession>A0A182Q8K7</accession>
<dbReference type="PANTHER" id="PTHR15261:SF4">
    <property type="entry name" value="THROMBOSPONDIN-TYPE LAMININ G DOMAIN AND EAR REPEAT-CONTAINING PROTEIN"/>
    <property type="match status" value="1"/>
</dbReference>
<feature type="region of interest" description="Disordered" evidence="1">
    <location>
        <begin position="111"/>
        <end position="133"/>
    </location>
</feature>
<dbReference type="GO" id="GO:0007165">
    <property type="term" value="P:signal transduction"/>
    <property type="evidence" value="ECO:0007669"/>
    <property type="project" value="TreeGrafter"/>
</dbReference>
<dbReference type="EnsemblMetazoa" id="AFAF005220-RA">
    <property type="protein sequence ID" value="AFAF005220-PA"/>
    <property type="gene ID" value="AFAF005220"/>
</dbReference>
<dbReference type="Proteomes" id="UP000075886">
    <property type="component" value="Unassembled WGS sequence"/>
</dbReference>
<reference evidence="2" key="2">
    <citation type="submission" date="2020-05" db="UniProtKB">
        <authorList>
            <consortium name="EnsemblMetazoa"/>
        </authorList>
    </citation>
    <scope>IDENTIFICATION</scope>
    <source>
        <strain evidence="2">FAR1</strain>
    </source>
</reference>
<dbReference type="VEuPathDB" id="VectorBase:AFAF005220"/>
<organism evidence="2 3">
    <name type="scientific">Anopheles farauti</name>
    <dbReference type="NCBI Taxonomy" id="69004"/>
    <lineage>
        <taxon>Eukaryota</taxon>
        <taxon>Metazoa</taxon>
        <taxon>Ecdysozoa</taxon>
        <taxon>Arthropoda</taxon>
        <taxon>Hexapoda</taxon>
        <taxon>Insecta</taxon>
        <taxon>Pterygota</taxon>
        <taxon>Neoptera</taxon>
        <taxon>Endopterygota</taxon>
        <taxon>Diptera</taxon>
        <taxon>Nematocera</taxon>
        <taxon>Culicoidea</taxon>
        <taxon>Culicidae</taxon>
        <taxon>Anophelinae</taxon>
        <taxon>Anopheles</taxon>
    </lineage>
</organism>
<name>A0A182Q8K7_9DIPT</name>
<reference evidence="3" key="1">
    <citation type="submission" date="2014-01" db="EMBL/GenBank/DDBJ databases">
        <title>The Genome Sequence of Anopheles farauti FAR1 (V2).</title>
        <authorList>
            <consortium name="The Broad Institute Genomics Platform"/>
            <person name="Neafsey D.E."/>
            <person name="Besansky N."/>
            <person name="Howell P."/>
            <person name="Walton C."/>
            <person name="Young S.K."/>
            <person name="Zeng Q."/>
            <person name="Gargeya S."/>
            <person name="Fitzgerald M."/>
            <person name="Haas B."/>
            <person name="Abouelleil A."/>
            <person name="Allen A.W."/>
            <person name="Alvarado L."/>
            <person name="Arachchi H.M."/>
            <person name="Berlin A.M."/>
            <person name="Chapman S.B."/>
            <person name="Gainer-Dewar J."/>
            <person name="Goldberg J."/>
            <person name="Griggs A."/>
            <person name="Gujja S."/>
            <person name="Hansen M."/>
            <person name="Howarth C."/>
            <person name="Imamovic A."/>
            <person name="Ireland A."/>
            <person name="Larimer J."/>
            <person name="McCowan C."/>
            <person name="Murphy C."/>
            <person name="Pearson M."/>
            <person name="Poon T.W."/>
            <person name="Priest M."/>
            <person name="Roberts A."/>
            <person name="Saif S."/>
            <person name="Shea T."/>
            <person name="Sisk P."/>
            <person name="Sykes S."/>
            <person name="Wortman J."/>
            <person name="Nusbaum C."/>
            <person name="Birren B."/>
        </authorList>
    </citation>
    <scope>NUCLEOTIDE SEQUENCE [LARGE SCALE GENOMIC DNA]</scope>
    <source>
        <strain evidence="3">FAR1</strain>
    </source>
</reference>
<evidence type="ECO:0000313" key="2">
    <source>
        <dbReference type="EnsemblMetazoa" id="AFAF005220-PA"/>
    </source>
</evidence>
<proteinExistence type="predicted"/>
<keyword evidence="3" id="KW-1185">Reference proteome</keyword>
<dbReference type="EMBL" id="AXCN02001090">
    <property type="status" value="NOT_ANNOTATED_CDS"/>
    <property type="molecule type" value="Genomic_DNA"/>
</dbReference>
<feature type="compositionally biased region" description="Basic and acidic residues" evidence="1">
    <location>
        <begin position="111"/>
        <end position="129"/>
    </location>
</feature>
<dbReference type="PANTHER" id="PTHR15261">
    <property type="entry name" value="THROMBOSPONDIN-TYPE LAMININ G DOMAIN AND EAR REPEAT-CONTAINING"/>
    <property type="match status" value="1"/>
</dbReference>